<evidence type="ECO:0000313" key="5">
    <source>
        <dbReference type="EMBL" id="CAG9334194.1"/>
    </source>
</evidence>
<dbReference type="PANTHER" id="PTHR10177">
    <property type="entry name" value="CYCLINS"/>
    <property type="match status" value="1"/>
</dbReference>
<dbReference type="InterPro" id="IPR006671">
    <property type="entry name" value="Cyclin_N"/>
</dbReference>
<keyword evidence="6" id="KW-1185">Reference proteome</keyword>
<dbReference type="CDD" id="cd20529">
    <property type="entry name" value="CYCLIN_CCNJ-like_rpt2"/>
    <property type="match status" value="1"/>
</dbReference>
<protein>
    <recommendedName>
        <fullName evidence="7">Cyclin-like domain-containing protein</fullName>
    </recommendedName>
</protein>
<feature type="domain" description="Cyclin C-terminal" evidence="4">
    <location>
        <begin position="170"/>
        <end position="293"/>
    </location>
</feature>
<dbReference type="InterPro" id="IPR039361">
    <property type="entry name" value="Cyclin"/>
</dbReference>
<dbReference type="EMBL" id="CAJZBQ010000058">
    <property type="protein sequence ID" value="CAG9334194.1"/>
    <property type="molecule type" value="Genomic_DNA"/>
</dbReference>
<dbReference type="Gene3D" id="1.10.472.10">
    <property type="entry name" value="Cyclin-like"/>
    <property type="match status" value="2"/>
</dbReference>
<evidence type="ECO:0000259" key="3">
    <source>
        <dbReference type="SMART" id="SM00385"/>
    </source>
</evidence>
<keyword evidence="1 2" id="KW-0195">Cyclin</keyword>
<dbReference type="InterPro" id="IPR004367">
    <property type="entry name" value="Cyclin_C-dom"/>
</dbReference>
<evidence type="ECO:0000259" key="4">
    <source>
        <dbReference type="SMART" id="SM01332"/>
    </source>
</evidence>
<name>A0AAU9K8C3_9CILI</name>
<evidence type="ECO:0008006" key="7">
    <source>
        <dbReference type="Google" id="ProtNLM"/>
    </source>
</evidence>
<dbReference type="SMART" id="SM00385">
    <property type="entry name" value="CYCLIN"/>
    <property type="match status" value="2"/>
</dbReference>
<sequence length="297" mass="33904">MQKSHTCEPTIEEGWKICQDCGIYLPASKNQCFRENNPTCIKISHQSLLKNYRENSDYNRGFNPSATYLKYRKILIDWICEVGESLHLSLLTIQTAASLYDSLLSTKEFSKPLLQPIGLIALLVAAKSEEGDENVPRFHQLVRFTQNSVATLKRLELELLTTLKWQIVVVTPLHFIYFYTSHGVVFINDAIGASRVNERTASYVRKYAEFFADLALQEHEFIQFSAENIACACIAGARKVVGIFNIWPAELEEMTGKKLENTCFGKLWKNYQESFVADGNSKVKQSKENKENVRKNV</sequence>
<evidence type="ECO:0000256" key="2">
    <source>
        <dbReference type="RuleBase" id="RU000383"/>
    </source>
</evidence>
<dbReference type="InterPro" id="IPR036915">
    <property type="entry name" value="Cyclin-like_sf"/>
</dbReference>
<feature type="domain" description="Cyclin-like" evidence="3">
    <location>
        <begin position="185"/>
        <end position="269"/>
    </location>
</feature>
<comment type="caution">
    <text evidence="5">The sequence shown here is derived from an EMBL/GenBank/DDBJ whole genome shotgun (WGS) entry which is preliminary data.</text>
</comment>
<feature type="domain" description="Cyclin-like" evidence="3">
    <location>
        <begin position="77"/>
        <end position="161"/>
    </location>
</feature>
<gene>
    <name evidence="5" type="ORF">BSTOLATCC_MIC60814</name>
</gene>
<proteinExistence type="inferred from homology"/>
<dbReference type="InterPro" id="IPR013763">
    <property type="entry name" value="Cyclin-like_dom"/>
</dbReference>
<reference evidence="5" key="1">
    <citation type="submission" date="2021-09" db="EMBL/GenBank/DDBJ databases">
        <authorList>
            <consortium name="AG Swart"/>
            <person name="Singh M."/>
            <person name="Singh A."/>
            <person name="Seah K."/>
            <person name="Emmerich C."/>
        </authorList>
    </citation>
    <scope>NUCLEOTIDE SEQUENCE</scope>
    <source>
        <strain evidence="5">ATCC30299</strain>
    </source>
</reference>
<dbReference type="Pfam" id="PF00134">
    <property type="entry name" value="Cyclin_N"/>
    <property type="match status" value="1"/>
</dbReference>
<dbReference type="SUPFAM" id="SSF47954">
    <property type="entry name" value="Cyclin-like"/>
    <property type="match status" value="2"/>
</dbReference>
<dbReference type="SMART" id="SM01332">
    <property type="entry name" value="Cyclin_C"/>
    <property type="match status" value="1"/>
</dbReference>
<dbReference type="Pfam" id="PF02984">
    <property type="entry name" value="Cyclin_C"/>
    <property type="match status" value="1"/>
</dbReference>
<evidence type="ECO:0000256" key="1">
    <source>
        <dbReference type="ARBA" id="ARBA00023127"/>
    </source>
</evidence>
<dbReference type="Proteomes" id="UP001162131">
    <property type="component" value="Unassembled WGS sequence"/>
</dbReference>
<accession>A0AAU9K8C3</accession>
<evidence type="ECO:0000313" key="6">
    <source>
        <dbReference type="Proteomes" id="UP001162131"/>
    </source>
</evidence>
<dbReference type="AlphaFoldDB" id="A0AAU9K8C3"/>
<organism evidence="5 6">
    <name type="scientific">Blepharisma stoltei</name>
    <dbReference type="NCBI Taxonomy" id="1481888"/>
    <lineage>
        <taxon>Eukaryota</taxon>
        <taxon>Sar</taxon>
        <taxon>Alveolata</taxon>
        <taxon>Ciliophora</taxon>
        <taxon>Postciliodesmatophora</taxon>
        <taxon>Heterotrichea</taxon>
        <taxon>Heterotrichida</taxon>
        <taxon>Blepharismidae</taxon>
        <taxon>Blepharisma</taxon>
    </lineage>
</organism>
<comment type="similarity">
    <text evidence="2">Belongs to the cyclin family.</text>
</comment>